<name>A0A4Z0BMK3_9BURK</name>
<dbReference type="InterPro" id="IPR011146">
    <property type="entry name" value="HIT-like"/>
</dbReference>
<dbReference type="PANTHER" id="PTHR23089">
    <property type="entry name" value="HISTIDINE TRIAD HIT PROTEIN"/>
    <property type="match status" value="1"/>
</dbReference>
<dbReference type="Pfam" id="PF11969">
    <property type="entry name" value="DcpS_C"/>
    <property type="match status" value="1"/>
</dbReference>
<dbReference type="OrthoDB" id="9784774at2"/>
<dbReference type="PRINTS" id="PR00332">
    <property type="entry name" value="HISTRIAD"/>
</dbReference>
<evidence type="ECO:0000259" key="4">
    <source>
        <dbReference type="PROSITE" id="PS51084"/>
    </source>
</evidence>
<dbReference type="PROSITE" id="PS51084">
    <property type="entry name" value="HIT_2"/>
    <property type="match status" value="1"/>
</dbReference>
<dbReference type="InterPro" id="IPR001310">
    <property type="entry name" value="Histidine_triad_HIT"/>
</dbReference>
<dbReference type="Proteomes" id="UP000297564">
    <property type="component" value="Unassembled WGS sequence"/>
</dbReference>
<organism evidence="5 6">
    <name type="scientific">Ramlibacter rhizophilus</name>
    <dbReference type="NCBI Taxonomy" id="1781167"/>
    <lineage>
        <taxon>Bacteria</taxon>
        <taxon>Pseudomonadati</taxon>
        <taxon>Pseudomonadota</taxon>
        <taxon>Betaproteobacteria</taxon>
        <taxon>Burkholderiales</taxon>
        <taxon>Comamonadaceae</taxon>
        <taxon>Ramlibacter</taxon>
    </lineage>
</organism>
<proteinExistence type="predicted"/>
<gene>
    <name evidence="5" type="ORF">EZ242_10820</name>
</gene>
<dbReference type="PROSITE" id="PS00892">
    <property type="entry name" value="HIT_1"/>
    <property type="match status" value="1"/>
</dbReference>
<evidence type="ECO:0000313" key="6">
    <source>
        <dbReference type="Proteomes" id="UP000297564"/>
    </source>
</evidence>
<dbReference type="InterPro" id="IPR019808">
    <property type="entry name" value="Histidine_triad_CS"/>
</dbReference>
<evidence type="ECO:0000256" key="1">
    <source>
        <dbReference type="PIRSR" id="PIRSR601310-1"/>
    </source>
</evidence>
<evidence type="ECO:0000256" key="3">
    <source>
        <dbReference type="PROSITE-ProRule" id="PRU00464"/>
    </source>
</evidence>
<feature type="domain" description="HIT" evidence="4">
    <location>
        <begin position="10"/>
        <end position="121"/>
    </location>
</feature>
<protein>
    <submittedName>
        <fullName evidence="5">Histidine triad nucleotide-binding protein</fullName>
    </submittedName>
</protein>
<evidence type="ECO:0000313" key="5">
    <source>
        <dbReference type="EMBL" id="TFY99633.1"/>
    </source>
</evidence>
<dbReference type="SUPFAM" id="SSF54197">
    <property type="entry name" value="HIT-like"/>
    <property type="match status" value="1"/>
</dbReference>
<dbReference type="InterPro" id="IPR036265">
    <property type="entry name" value="HIT-like_sf"/>
</dbReference>
<dbReference type="EMBL" id="SMLL01000004">
    <property type="protein sequence ID" value="TFY99633.1"/>
    <property type="molecule type" value="Genomic_DNA"/>
</dbReference>
<dbReference type="AlphaFoldDB" id="A0A4Z0BMK3"/>
<reference evidence="5 6" key="1">
    <citation type="submission" date="2019-03" db="EMBL/GenBank/DDBJ databases">
        <title>Ramlibacter rhizophilus CCTCC AB2015357, whole genome shotgun sequence.</title>
        <authorList>
            <person name="Zhang X."/>
            <person name="Feng G."/>
            <person name="Zhu H."/>
        </authorList>
    </citation>
    <scope>NUCLEOTIDE SEQUENCE [LARGE SCALE GENOMIC DNA]</scope>
    <source>
        <strain evidence="5 6">CCTCC AB2015357</strain>
    </source>
</reference>
<comment type="caution">
    <text evidence="5">The sequence shown here is derived from an EMBL/GenBank/DDBJ whole genome shotgun (WGS) entry which is preliminary data.</text>
</comment>
<sequence length="121" mass="13554">MSGEHDPNCIFCKIVRGEIPSRKVHEDEELLAFHDIHPWAPVHFLMVPKQHIASMAQVDEHHAAMLGRMMVLASRLAQQEGCAPYPHGGFRLVVNTGDHGGQEVHHLHMHVIGGPRPWLKG</sequence>
<feature type="active site" description="Tele-AMP-histidine intermediate" evidence="1">
    <location>
        <position position="108"/>
    </location>
</feature>
<dbReference type="Gene3D" id="3.30.428.10">
    <property type="entry name" value="HIT-like"/>
    <property type="match status" value="1"/>
</dbReference>
<keyword evidence="6" id="KW-1185">Reference proteome</keyword>
<dbReference type="GO" id="GO:0003824">
    <property type="term" value="F:catalytic activity"/>
    <property type="evidence" value="ECO:0007669"/>
    <property type="project" value="InterPro"/>
</dbReference>
<evidence type="ECO:0000256" key="2">
    <source>
        <dbReference type="PIRSR" id="PIRSR601310-3"/>
    </source>
</evidence>
<feature type="short sequence motif" description="Histidine triad motif" evidence="2 3">
    <location>
        <begin position="106"/>
        <end position="110"/>
    </location>
</feature>
<dbReference type="CDD" id="cd01276">
    <property type="entry name" value="PKCI_related"/>
    <property type="match status" value="1"/>
</dbReference>
<accession>A0A4Z0BMK3</accession>
<dbReference type="RefSeq" id="WP_135285176.1">
    <property type="nucleotide sequence ID" value="NZ_SMLL01000004.1"/>
</dbReference>